<sequence>MRVQVATRNKSFEERLAVIRSGAAGTMSRQLSALPEGGAQLSLPKIAAAVTPVRVLVGTIIGAVTLLAGNVLAVRIDPFIGNLDHLLASSLLLLGGVGFGGILAVLAMIALKLDKPALQIAIATGFLAMLMGETHLAQAAPELWTALYTPGADLPLKFDLLVETGTYLQASL</sequence>
<organism evidence="2 3">
    <name type="scientific">Palleronia pelagia</name>
    <dbReference type="NCBI Taxonomy" id="387096"/>
    <lineage>
        <taxon>Bacteria</taxon>
        <taxon>Pseudomonadati</taxon>
        <taxon>Pseudomonadota</taxon>
        <taxon>Alphaproteobacteria</taxon>
        <taxon>Rhodobacterales</taxon>
        <taxon>Roseobacteraceae</taxon>
        <taxon>Palleronia</taxon>
    </lineage>
</organism>
<keyword evidence="3" id="KW-1185">Reference proteome</keyword>
<evidence type="ECO:0000256" key="1">
    <source>
        <dbReference type="SAM" id="Phobius"/>
    </source>
</evidence>
<reference evidence="3" key="1">
    <citation type="submission" date="2016-10" db="EMBL/GenBank/DDBJ databases">
        <authorList>
            <person name="Varghese N."/>
            <person name="Submissions S."/>
        </authorList>
    </citation>
    <scope>NUCLEOTIDE SEQUENCE [LARGE SCALE GENOMIC DNA]</scope>
    <source>
        <strain evidence="3">DSM 26893</strain>
    </source>
</reference>
<proteinExistence type="predicted"/>
<accession>A0A1H8BPC0</accession>
<protein>
    <submittedName>
        <fullName evidence="2">Uncharacterized protein</fullName>
    </submittedName>
</protein>
<evidence type="ECO:0000313" key="3">
    <source>
        <dbReference type="Proteomes" id="UP000199372"/>
    </source>
</evidence>
<keyword evidence="1" id="KW-0472">Membrane</keyword>
<feature type="transmembrane region" description="Helical" evidence="1">
    <location>
        <begin position="86"/>
        <end position="111"/>
    </location>
</feature>
<gene>
    <name evidence="2" type="ORF">SAMN04488011_101652</name>
</gene>
<dbReference type="Proteomes" id="UP000199372">
    <property type="component" value="Unassembled WGS sequence"/>
</dbReference>
<name>A0A1H8BPC0_9RHOB</name>
<keyword evidence="1" id="KW-0812">Transmembrane</keyword>
<keyword evidence="1" id="KW-1133">Transmembrane helix</keyword>
<dbReference type="AlphaFoldDB" id="A0A1H8BPC0"/>
<dbReference type="EMBL" id="FOCM01000001">
    <property type="protein sequence ID" value="SEM83878.1"/>
    <property type="molecule type" value="Genomic_DNA"/>
</dbReference>
<evidence type="ECO:0000313" key="2">
    <source>
        <dbReference type="EMBL" id="SEM83878.1"/>
    </source>
</evidence>
<feature type="transmembrane region" description="Helical" evidence="1">
    <location>
        <begin position="55"/>
        <end position="74"/>
    </location>
</feature>